<dbReference type="PRINTS" id="PR00260">
    <property type="entry name" value="CHEMTRNSDUCR"/>
</dbReference>
<comment type="similarity">
    <text evidence="3">Belongs to the methyl-accepting chemotaxis (MCP) protein family.</text>
</comment>
<dbReference type="Gene3D" id="6.10.340.10">
    <property type="match status" value="1"/>
</dbReference>
<evidence type="ECO:0000256" key="4">
    <source>
        <dbReference type="PROSITE-ProRule" id="PRU00284"/>
    </source>
</evidence>
<dbReference type="GO" id="GO:0016020">
    <property type="term" value="C:membrane"/>
    <property type="evidence" value="ECO:0007669"/>
    <property type="project" value="UniProtKB-SubCell"/>
</dbReference>
<dbReference type="GO" id="GO:0006935">
    <property type="term" value="P:chemotaxis"/>
    <property type="evidence" value="ECO:0007669"/>
    <property type="project" value="UniProtKB-KW"/>
</dbReference>
<dbReference type="GO" id="GO:0004888">
    <property type="term" value="F:transmembrane signaling receptor activity"/>
    <property type="evidence" value="ECO:0007669"/>
    <property type="project" value="InterPro"/>
</dbReference>
<comment type="caution">
    <text evidence="7">The sequence shown here is derived from an EMBL/GenBank/DDBJ whole genome shotgun (WGS) entry which is preliminary data.</text>
</comment>
<feature type="domain" description="HAMP" evidence="6">
    <location>
        <begin position="559"/>
        <end position="611"/>
    </location>
</feature>
<evidence type="ECO:0000256" key="2">
    <source>
        <dbReference type="ARBA" id="ARBA00022500"/>
    </source>
</evidence>
<dbReference type="InterPro" id="IPR004090">
    <property type="entry name" value="Chemotax_Me-accpt_rcpt"/>
</dbReference>
<dbReference type="SUPFAM" id="SSF158472">
    <property type="entry name" value="HAMP domain-like"/>
    <property type="match status" value="1"/>
</dbReference>
<keyword evidence="2" id="KW-0145">Chemotaxis</keyword>
<proteinExistence type="inferred from homology"/>
<dbReference type="OrthoDB" id="354287at2"/>
<evidence type="ECO:0000313" key="8">
    <source>
        <dbReference type="Proteomes" id="UP000237718"/>
    </source>
</evidence>
<dbReference type="CDD" id="cd06225">
    <property type="entry name" value="HAMP"/>
    <property type="match status" value="1"/>
</dbReference>
<name>A0A2T1A9Z7_TRISK</name>
<dbReference type="InterPro" id="IPR051310">
    <property type="entry name" value="MCP_chemotaxis"/>
</dbReference>
<evidence type="ECO:0000256" key="1">
    <source>
        <dbReference type="ARBA" id="ARBA00004370"/>
    </source>
</evidence>
<dbReference type="Pfam" id="PF00672">
    <property type="entry name" value="HAMP"/>
    <property type="match status" value="1"/>
</dbReference>
<evidence type="ECO:0000259" key="6">
    <source>
        <dbReference type="PROSITE" id="PS50885"/>
    </source>
</evidence>
<keyword evidence="4" id="KW-0807">Transducer</keyword>
<dbReference type="CDD" id="cd11386">
    <property type="entry name" value="MCP_signal"/>
    <property type="match status" value="1"/>
</dbReference>
<protein>
    <submittedName>
        <fullName evidence="7">Methyl-accepting chemotaxis protein</fullName>
    </submittedName>
</protein>
<dbReference type="FunFam" id="1.10.287.950:FF:000001">
    <property type="entry name" value="Methyl-accepting chemotaxis sensory transducer"/>
    <property type="match status" value="1"/>
</dbReference>
<gene>
    <name evidence="7" type="ORF">CLV89_1158</name>
</gene>
<evidence type="ECO:0000256" key="3">
    <source>
        <dbReference type="ARBA" id="ARBA00029447"/>
    </source>
</evidence>
<dbReference type="AlphaFoldDB" id="A0A2T1A9Z7"/>
<accession>A0A2T1A9Z7</accession>
<dbReference type="SMART" id="SM00283">
    <property type="entry name" value="MA"/>
    <property type="match status" value="1"/>
</dbReference>
<dbReference type="InterPro" id="IPR003660">
    <property type="entry name" value="HAMP_dom"/>
</dbReference>
<comment type="subcellular location">
    <subcellularLocation>
        <location evidence="1">Membrane</location>
    </subcellularLocation>
</comment>
<dbReference type="GO" id="GO:0007165">
    <property type="term" value="P:signal transduction"/>
    <property type="evidence" value="ECO:0007669"/>
    <property type="project" value="UniProtKB-KW"/>
</dbReference>
<evidence type="ECO:0000313" key="7">
    <source>
        <dbReference type="EMBL" id="PRZ45425.1"/>
    </source>
</evidence>
<dbReference type="RefSeq" id="WP_106165054.1">
    <property type="nucleotide sequence ID" value="NZ_PVUF01000015.1"/>
</dbReference>
<organism evidence="7 8">
    <name type="scientific">Tritonibacter scottomollicae</name>
    <name type="common">Epibacterium scottomollicae</name>
    <dbReference type="NCBI Taxonomy" id="483013"/>
    <lineage>
        <taxon>Bacteria</taxon>
        <taxon>Pseudomonadati</taxon>
        <taxon>Pseudomonadota</taxon>
        <taxon>Alphaproteobacteria</taxon>
        <taxon>Rhodobacterales</taxon>
        <taxon>Paracoccaceae</taxon>
        <taxon>Tritonibacter</taxon>
    </lineage>
</organism>
<dbReference type="PROSITE" id="PS50111">
    <property type="entry name" value="CHEMOTAXIS_TRANSDUC_2"/>
    <property type="match status" value="1"/>
</dbReference>
<feature type="domain" description="Methyl-accepting transducer" evidence="5">
    <location>
        <begin position="616"/>
        <end position="845"/>
    </location>
</feature>
<dbReference type="InterPro" id="IPR004089">
    <property type="entry name" value="MCPsignal_dom"/>
</dbReference>
<evidence type="ECO:0000259" key="5">
    <source>
        <dbReference type="PROSITE" id="PS50111"/>
    </source>
</evidence>
<dbReference type="PROSITE" id="PS50885">
    <property type="entry name" value="HAMP"/>
    <property type="match status" value="2"/>
</dbReference>
<sequence length="883" mass="93234">MFRSLARKTLRRLNILSSIRGKITFLLLLIAVTVGTAGFVSYQSFDRVSSGMSDMTGRDLPQLTRSNELVMASASTKDAMLAVLMSNDVDELTHARGLVETSMQSLDTVIATLPEDVAAHFEAKRAAVDDTIQSLIAARGTSFETNADVTAMTQDLQALVAALQVDLTEIADGAYFDIAMQGEDTITSIEETMLDLVENKFTALQTLLEVRSEVNLLSGVALALASTEDSATRSILSDLALSSRNRLADAIDTLALVEIDPTVAQDMQVNADTLAGAIESALEGGQVDRSSVLSVRQSADAVLALAVDDMVFELTIAADDASTGNRDAIQGLLDNEVAYMNTLLEISSWLSGLQSAALKVVSAQNVDQANVAATAMQAAAQQLSGYRDFADGQLAATIDALVALADPDQGLVSFRVQSLNADAASEQAANATVNAVLLIAGEASMRGATSQTSMTEQAVAIAKDATSVKRSLEFLGLAAIAFLFMALFLNHMLIVRPLNAIIATTERLSQGDMKPVRGFDRSSDEIARIARALTVFRDGLVEKEDMSRLAEEERAENQAKQTAAVGAIGTGLAELSRGNLSYRINEELTEGYTQLKEDFNSTAHTLSTTVQDVVAVAESIRNGSAEVSQASDDLSQRTESQAATLEQTAAALEELTASVRSAAEGSRDAETTTVEAKNEATQSGKVVENAVQAMQDIEASSTQIEQIIAVIDDIAFQTNLLALNAGVEAARAGEAGRGFAVVASEVRGLAQKTTDAAREIKTLISKSTEQVNTGVDLVARTGEALKSITDRVTHISNLMSAIADSTSEQATGLGEANIAVSQLDQVTQQNAAMVEETSAAGQLLSRDAEKLSDLMSYFSITAGVSEVARGSWSQDCTTTSDAA</sequence>
<dbReference type="Pfam" id="PF00015">
    <property type="entry name" value="MCPsignal"/>
    <property type="match status" value="1"/>
</dbReference>
<dbReference type="SUPFAM" id="SSF58104">
    <property type="entry name" value="Methyl-accepting chemotaxis protein (MCP) signaling domain"/>
    <property type="match status" value="1"/>
</dbReference>
<dbReference type="EMBL" id="PVUF01000015">
    <property type="protein sequence ID" value="PRZ45425.1"/>
    <property type="molecule type" value="Genomic_DNA"/>
</dbReference>
<dbReference type="Proteomes" id="UP000237718">
    <property type="component" value="Unassembled WGS sequence"/>
</dbReference>
<dbReference type="Gene3D" id="1.10.287.950">
    <property type="entry name" value="Methyl-accepting chemotaxis protein"/>
    <property type="match status" value="1"/>
</dbReference>
<feature type="domain" description="HAMP" evidence="6">
    <location>
        <begin position="492"/>
        <end position="545"/>
    </location>
</feature>
<reference evidence="7 8" key="1">
    <citation type="submission" date="2018-03" db="EMBL/GenBank/DDBJ databases">
        <title>Genomic Encyclopedia of Archaeal and Bacterial Type Strains, Phase II (KMG-II): from individual species to whole genera.</title>
        <authorList>
            <person name="Goeker M."/>
        </authorList>
    </citation>
    <scope>NUCLEOTIDE SEQUENCE [LARGE SCALE GENOMIC DNA]</scope>
    <source>
        <strain evidence="7 8">DSM 25328</strain>
    </source>
</reference>
<dbReference type="PANTHER" id="PTHR43531:SF11">
    <property type="entry name" value="METHYL-ACCEPTING CHEMOTAXIS PROTEIN 3"/>
    <property type="match status" value="1"/>
</dbReference>
<dbReference type="PANTHER" id="PTHR43531">
    <property type="entry name" value="PROTEIN ICFG"/>
    <property type="match status" value="1"/>
</dbReference>
<dbReference type="SMART" id="SM00304">
    <property type="entry name" value="HAMP"/>
    <property type="match status" value="2"/>
</dbReference>